<dbReference type="Pfam" id="PF03175">
    <property type="entry name" value="DNA_pol_B_2"/>
    <property type="match status" value="1"/>
</dbReference>
<feature type="compositionally biased region" description="Acidic residues" evidence="14">
    <location>
        <begin position="847"/>
        <end position="857"/>
    </location>
</feature>
<evidence type="ECO:0000256" key="6">
    <source>
        <dbReference type="ARBA" id="ARBA00022705"/>
    </source>
</evidence>
<keyword evidence="3" id="KW-1048">Host nucleus</keyword>
<evidence type="ECO:0000256" key="2">
    <source>
        <dbReference type="ARBA" id="ARBA00005755"/>
    </source>
</evidence>
<dbReference type="InterPro" id="IPR004868">
    <property type="entry name" value="DNA-dir_DNA_pol_B_mt/vir"/>
</dbReference>
<dbReference type="InterPro" id="IPR017964">
    <property type="entry name" value="DNA-dir_DNA_pol_B_CS"/>
</dbReference>
<dbReference type="EC" id="2.7.7.7" evidence="12 13"/>
<evidence type="ECO:0000256" key="5">
    <source>
        <dbReference type="ARBA" id="ARBA00022695"/>
    </source>
</evidence>
<dbReference type="InterPro" id="IPR012337">
    <property type="entry name" value="RNaseH-like_sf"/>
</dbReference>
<keyword evidence="8" id="KW-1194">Viral DNA replication</keyword>
<dbReference type="GO" id="GO:0003887">
    <property type="term" value="F:DNA-directed DNA polymerase activity"/>
    <property type="evidence" value="ECO:0007669"/>
    <property type="project" value="UniProtKB-UniRule"/>
</dbReference>
<evidence type="ECO:0000256" key="3">
    <source>
        <dbReference type="ARBA" id="ARBA00022562"/>
    </source>
</evidence>
<dbReference type="GO" id="GO:0042025">
    <property type="term" value="C:host cell nucleus"/>
    <property type="evidence" value="ECO:0007669"/>
    <property type="project" value="UniProtKB-SubCell"/>
</dbReference>
<dbReference type="SMART" id="SM00486">
    <property type="entry name" value="POLBc"/>
    <property type="match status" value="1"/>
</dbReference>
<feature type="domain" description="DNA-directed DNA polymerase family B mitochondria/virus" evidence="15">
    <location>
        <begin position="363"/>
        <end position="833"/>
    </location>
</feature>
<proteinExistence type="inferred from homology"/>
<evidence type="ECO:0000259" key="15">
    <source>
        <dbReference type="Pfam" id="PF03175"/>
    </source>
</evidence>
<dbReference type="PROSITE" id="PS00116">
    <property type="entry name" value="DNA_POLYMERASE_B"/>
    <property type="match status" value="1"/>
</dbReference>
<comment type="subunit">
    <text evidence="10">Heterodimer with the terminal protein; this heterodimer binds to bp 9 to 18 of the genome. Forms a complex with viral pTP, DBP and hosts NFIA and POU2F1/OCT1 for initiation of replication.</text>
</comment>
<keyword evidence="6 12" id="KW-0235">DNA replication</keyword>
<evidence type="ECO:0000256" key="9">
    <source>
        <dbReference type="ARBA" id="ARBA00023125"/>
    </source>
</evidence>
<evidence type="ECO:0000256" key="12">
    <source>
        <dbReference type="PIRNR" id="PIRNR000788"/>
    </source>
</evidence>
<evidence type="ECO:0000256" key="14">
    <source>
        <dbReference type="SAM" id="MobiDB-lite"/>
    </source>
</evidence>
<comment type="catalytic activity">
    <reaction evidence="11 12 13">
        <text>DNA(n) + a 2'-deoxyribonucleoside 5'-triphosphate = DNA(n+1) + diphosphate</text>
        <dbReference type="Rhea" id="RHEA:22508"/>
        <dbReference type="Rhea" id="RHEA-COMP:17339"/>
        <dbReference type="Rhea" id="RHEA-COMP:17340"/>
        <dbReference type="ChEBI" id="CHEBI:33019"/>
        <dbReference type="ChEBI" id="CHEBI:61560"/>
        <dbReference type="ChEBI" id="CHEBI:173112"/>
        <dbReference type="EC" id="2.7.7.7"/>
    </reaction>
</comment>
<dbReference type="InterPro" id="IPR043502">
    <property type="entry name" value="DNA/RNA_pol_sf"/>
</dbReference>
<dbReference type="SUPFAM" id="SSF53098">
    <property type="entry name" value="Ribonuclease H-like"/>
    <property type="match status" value="1"/>
</dbReference>
<evidence type="ECO:0000256" key="13">
    <source>
        <dbReference type="RuleBase" id="RU000442"/>
    </source>
</evidence>
<dbReference type="EMBL" id="MT138100">
    <property type="protein sequence ID" value="QLI47684.1"/>
    <property type="molecule type" value="Genomic_DNA"/>
</dbReference>
<evidence type="ECO:0000256" key="10">
    <source>
        <dbReference type="ARBA" id="ARBA00046822"/>
    </source>
</evidence>
<evidence type="ECO:0000256" key="7">
    <source>
        <dbReference type="ARBA" id="ARBA00022932"/>
    </source>
</evidence>
<keyword evidence="4 12" id="KW-0808">Transferase</keyword>
<dbReference type="GO" id="GO:0006260">
    <property type="term" value="P:DNA replication"/>
    <property type="evidence" value="ECO:0007669"/>
    <property type="project" value="UniProtKB-KW"/>
</dbReference>
<dbReference type="SUPFAM" id="SSF56672">
    <property type="entry name" value="DNA/RNA polymerases"/>
    <property type="match status" value="1"/>
</dbReference>
<keyword evidence="5 12" id="KW-0548">Nucleotidyltransferase</keyword>
<dbReference type="PRINTS" id="PR00106">
    <property type="entry name" value="DNAPOLB"/>
</dbReference>
<evidence type="ECO:0000256" key="11">
    <source>
        <dbReference type="ARBA" id="ARBA00049244"/>
    </source>
</evidence>
<evidence type="ECO:0000256" key="8">
    <source>
        <dbReference type="ARBA" id="ARBA00023109"/>
    </source>
</evidence>
<dbReference type="GO" id="GO:0003677">
    <property type="term" value="F:DNA binding"/>
    <property type="evidence" value="ECO:0007669"/>
    <property type="project" value="UniProtKB-UniRule"/>
</dbReference>
<protein>
    <recommendedName>
        <fullName evidence="12 13">DNA polymerase</fullName>
        <ecNumber evidence="12 13">2.7.7.7</ecNumber>
    </recommendedName>
</protein>
<dbReference type="InterPro" id="IPR014382">
    <property type="entry name" value="DNA-dir_DNA_pol_B_adenovir"/>
</dbReference>
<keyword evidence="7 12" id="KW-0239">DNA-directed DNA polymerase</keyword>
<reference evidence="16" key="1">
    <citation type="submission" date="2020-01" db="EMBL/GenBank/DDBJ databases">
        <title>Viral genomes from wild and zoo birds in China.</title>
        <authorList>
            <person name="Yang Z."/>
            <person name="Shan T."/>
            <person name="Yang S."/>
            <person name="Zhang W."/>
        </authorList>
    </citation>
    <scope>NUCLEOTIDE SEQUENCE</scope>
    <source>
        <strain evidence="16">Thr146ade1nc</strain>
    </source>
</reference>
<feature type="region of interest" description="Disordered" evidence="14">
    <location>
        <begin position="826"/>
        <end position="864"/>
    </location>
</feature>
<dbReference type="PIRSF" id="PIRSF000788">
    <property type="entry name" value="DPol_ADV"/>
    <property type="match status" value="1"/>
</dbReference>
<name>A0A7D5U9L9_9ADEN</name>
<organism evidence="16">
    <name type="scientific">Adenoviridae sp</name>
    <dbReference type="NCBI Taxonomy" id="2558248"/>
    <lineage>
        <taxon>Viruses</taxon>
        <taxon>Varidnaviria</taxon>
        <taxon>Bamfordvirae</taxon>
        <taxon>Preplasmiviricota</taxon>
        <taxon>Polisuviricotina</taxon>
        <taxon>Pharingeaviricetes</taxon>
        <taxon>Rowavirales</taxon>
        <taxon>Adenoviridae</taxon>
    </lineage>
</organism>
<dbReference type="GO" id="GO:0039693">
    <property type="term" value="P:viral DNA genome replication"/>
    <property type="evidence" value="ECO:0007669"/>
    <property type="project" value="UniProtKB-KW"/>
</dbReference>
<feature type="compositionally biased region" description="Polar residues" evidence="14">
    <location>
        <begin position="836"/>
        <end position="846"/>
    </location>
</feature>
<sequence length="1200" mass="139245">MGTKSENNMQRIKTTLPSQVTDYFTSMKGNQTARASVFFLDKQPHKFILSKFGWGLRKFLRLHKFLSCSRSRRYNVIDYAYYANEPLETLKDFRPSYIGVVTFKGRNAHIIKVDVQDRPLLPPMHITKSTDGSWMWITSITPVTRCPVCAEYWVKDHHCSAKRSSFYHFAVKGEGKKMWQHLHFSCPSMKPNTKILFVTYDIETYTVFEDKGKRMQPFMLCFMLSGDPLLTGYAEQIALQDSEVKQINGGFYWIDTNPGQVGRRFRDFRTRLQVYFSKQLVRRFRKANKEFFKIHMEEGKYKTFYDIPSELFVNPPQQLTIPPDFYTVDIVILGHNICKFDELLLATELVEDRSIFPNACFCTRTFMPRVGRLLFNDIHFGIPNPTFLKKDPTRLDRWRRGISSMSDAYSLTVRFMVRDTCQLTSGAKLAKAAGAYALDMCKGQCPYEAVNEFVSRGYFEKDEDGFPVEGYWESPDILQEQKQLWRKEHPNQPYDIIQACLEYCMQDVIVTKKLAHTLFENYDKYFREQLGMEGNYNIFERPTIPSNTHAFWKQVAFSNYVAQQPAKRLKKLSPDFVAEVYSPHKVMFKYIRQALRGGRCYPTILGPYRKPVYVFDICGMYASALTHPMPHGMPLDPTHVGKWVEELNDILDTNTYLSYFDPRIKPAILKVDAHPPPIKDLDPLPPICTRRGGRLVWSNEPLFDEVITIVDIVTLRNRGWKVRVVQDPMNIVWPKWDVLCADYVTKNINAKEKADKEKNEVMRSISKMLSNALYGAFATNMDTTKILFERDLSDSDRNEIYEGTKVVKHVTLLNDRSFSGHEFKPEVISRDEDPNTPWSNHFNGNSDGEDEDDEQEPLTESSRSLDDVDWELRQRLERGLFIGSEEDDDHAHRAKASETKMKPIRFLDATPDALTVLHIENLDKLVENRRYATQIACFVLGWSRAFFCEWSEILHAPDRGVHPHDREPQSLYGDTDSIFVTQSGYERMITRGAHRIKSSNTRLTYDPENPALYWACDCDIKCKKCGADTYSSESIYLAPKLYGLKDAVCTNKECGYVGAGKIRSKGHRQAELIYDTLMRSWLKYEDEQYGANSRIPELHTRRTIFKTTLLNKVSRYDPFTIHNEQLVRILRPWKDLTLYHYGNYLYPYNVAHPNPRTAKDLRTVADFGDDDPLAPLEFINNDAALTVEECDEILEALNEL</sequence>
<evidence type="ECO:0000256" key="4">
    <source>
        <dbReference type="ARBA" id="ARBA00022679"/>
    </source>
</evidence>
<comment type="subcellular location">
    <subcellularLocation>
        <location evidence="1">Host nucleus</location>
    </subcellularLocation>
</comment>
<accession>A0A7D5U9L9</accession>
<dbReference type="InterPro" id="IPR006172">
    <property type="entry name" value="DNA-dir_DNA_pol_B"/>
</dbReference>
<evidence type="ECO:0000313" key="16">
    <source>
        <dbReference type="EMBL" id="QLI47684.1"/>
    </source>
</evidence>
<evidence type="ECO:0000256" key="1">
    <source>
        <dbReference type="ARBA" id="ARBA00004147"/>
    </source>
</evidence>
<comment type="similarity">
    <text evidence="2 12 13">Belongs to the DNA polymerase type-B family.</text>
</comment>
<dbReference type="GO" id="GO:0000166">
    <property type="term" value="F:nucleotide binding"/>
    <property type="evidence" value="ECO:0007669"/>
    <property type="project" value="UniProtKB-UniRule"/>
</dbReference>
<keyword evidence="9 12" id="KW-0238">DNA-binding</keyword>